<keyword evidence="1" id="KW-0677">Repeat</keyword>
<evidence type="ECO:0000256" key="1">
    <source>
        <dbReference type="ARBA" id="ARBA00022737"/>
    </source>
</evidence>
<feature type="repeat" description="TPR" evidence="3">
    <location>
        <begin position="62"/>
        <end position="95"/>
    </location>
</feature>
<evidence type="ECO:0008006" key="7">
    <source>
        <dbReference type="Google" id="ProtNLM"/>
    </source>
</evidence>
<dbReference type="Pfam" id="PF13181">
    <property type="entry name" value="TPR_8"/>
    <property type="match status" value="1"/>
</dbReference>
<proteinExistence type="predicted"/>
<name>A0A810A4G1_9BRAD</name>
<reference evidence="6" key="2">
    <citation type="submission" date="2020-05" db="EMBL/GenBank/DDBJ databases">
        <title>Complete genome sequence of Bradyrhizobium diazoefficiens XF6 isolated from soybean nodule.</title>
        <authorList>
            <person name="Noda R."/>
            <person name="Kakizaki K."/>
            <person name="Minamisawa K."/>
        </authorList>
    </citation>
    <scope>NUCLEOTIDE SEQUENCE</scope>
    <source>
        <strain evidence="6">XF6</strain>
    </source>
</reference>
<dbReference type="Pfam" id="PF13432">
    <property type="entry name" value="TPR_16"/>
    <property type="match status" value="1"/>
</dbReference>
<accession>A0A810A4G1</accession>
<evidence type="ECO:0000256" key="2">
    <source>
        <dbReference type="ARBA" id="ARBA00022803"/>
    </source>
</evidence>
<dbReference type="PANTHER" id="PTHR44858:SF1">
    <property type="entry name" value="UDP-N-ACETYLGLUCOSAMINE--PEPTIDE N-ACETYLGLUCOSAMINYLTRANSFERASE SPINDLY-RELATED"/>
    <property type="match status" value="1"/>
</dbReference>
<evidence type="ECO:0000256" key="4">
    <source>
        <dbReference type="SAM" id="SignalP"/>
    </source>
</evidence>
<dbReference type="EMBL" id="AP023095">
    <property type="protein sequence ID" value="BCE57528.1"/>
    <property type="molecule type" value="Genomic_DNA"/>
</dbReference>
<evidence type="ECO:0000313" key="5">
    <source>
        <dbReference type="EMBL" id="BCE57528.1"/>
    </source>
</evidence>
<dbReference type="InterPro" id="IPR011990">
    <property type="entry name" value="TPR-like_helical_dom_sf"/>
</dbReference>
<feature type="repeat" description="TPR" evidence="3">
    <location>
        <begin position="96"/>
        <end position="129"/>
    </location>
</feature>
<sequence>MRVPLSIMALLAALASTAPAPASAEGGPAWDACVGLTSTPDERVTACSSVIETKSETGRRLAGAYCNRGHGLTEKRELDAALSDLDEAVRLDPAYACAYNNRGRVYSFKRDYDRAIADYDEAIKLDPSLALAYSNRGESRFNKGDLDGAIADFDAAIKRDPNYATAYANRGFVYARKHDTAHALADHTMRIKLAPDLLAYIDRGNVYRDNEQLDRAVATRSASLRQMRAAGAIAA</sequence>
<feature type="chain" id="PRO_5036220587" description="Tetratricopeptide repeat protein" evidence="4">
    <location>
        <begin position="25"/>
        <end position="235"/>
    </location>
</feature>
<dbReference type="SMART" id="SM00028">
    <property type="entry name" value="TPR"/>
    <property type="match status" value="4"/>
</dbReference>
<dbReference type="PROSITE" id="PS50005">
    <property type="entry name" value="TPR"/>
    <property type="match status" value="3"/>
</dbReference>
<gene>
    <name evidence="5" type="ORF">XF5B_50400</name>
    <name evidence="6" type="ORF">XF6B_50020</name>
</gene>
<feature type="repeat" description="TPR" evidence="3">
    <location>
        <begin position="130"/>
        <end position="163"/>
    </location>
</feature>
<reference evidence="5" key="1">
    <citation type="submission" date="2020-05" db="EMBL/GenBank/DDBJ databases">
        <title>Complete genome sequence of Bradyrhizobium diazoefficiens XF5 isolated from soybean nodule.</title>
        <authorList>
            <person name="Noda R."/>
            <person name="Kakizaki K."/>
            <person name="Minamisawa K."/>
        </authorList>
    </citation>
    <scope>NUCLEOTIDE SEQUENCE</scope>
    <source>
        <strain evidence="5">XF5</strain>
    </source>
</reference>
<dbReference type="EMBL" id="AP023096">
    <property type="protein sequence ID" value="BCE66203.1"/>
    <property type="molecule type" value="Genomic_DNA"/>
</dbReference>
<dbReference type="PROSITE" id="PS50293">
    <property type="entry name" value="TPR_REGION"/>
    <property type="match status" value="1"/>
</dbReference>
<dbReference type="PANTHER" id="PTHR44858">
    <property type="entry name" value="TETRATRICOPEPTIDE REPEAT PROTEIN 6"/>
    <property type="match status" value="1"/>
</dbReference>
<dbReference type="InterPro" id="IPR050498">
    <property type="entry name" value="Ycf3"/>
</dbReference>
<keyword evidence="2 3" id="KW-0802">TPR repeat</keyword>
<dbReference type="GO" id="GO:0009279">
    <property type="term" value="C:cell outer membrane"/>
    <property type="evidence" value="ECO:0007669"/>
    <property type="project" value="TreeGrafter"/>
</dbReference>
<keyword evidence="4" id="KW-0732">Signal</keyword>
<protein>
    <recommendedName>
        <fullName evidence="7">Tetratricopeptide repeat protein</fullName>
    </recommendedName>
</protein>
<evidence type="ECO:0000256" key="3">
    <source>
        <dbReference type="PROSITE-ProRule" id="PRU00339"/>
    </source>
</evidence>
<dbReference type="SUPFAM" id="SSF48452">
    <property type="entry name" value="TPR-like"/>
    <property type="match status" value="1"/>
</dbReference>
<dbReference type="Gene3D" id="1.25.40.10">
    <property type="entry name" value="Tetratricopeptide repeat domain"/>
    <property type="match status" value="2"/>
</dbReference>
<dbReference type="GO" id="GO:0046813">
    <property type="term" value="P:receptor-mediated virion attachment to host cell"/>
    <property type="evidence" value="ECO:0007669"/>
    <property type="project" value="TreeGrafter"/>
</dbReference>
<organism evidence="5">
    <name type="scientific">Bradyrhizobium diazoefficiens</name>
    <dbReference type="NCBI Taxonomy" id="1355477"/>
    <lineage>
        <taxon>Bacteria</taxon>
        <taxon>Pseudomonadati</taxon>
        <taxon>Pseudomonadota</taxon>
        <taxon>Alphaproteobacteria</taxon>
        <taxon>Hyphomicrobiales</taxon>
        <taxon>Nitrobacteraceae</taxon>
        <taxon>Bradyrhizobium</taxon>
    </lineage>
</organism>
<dbReference type="AlphaFoldDB" id="A0A810A4G1"/>
<feature type="signal peptide" evidence="4">
    <location>
        <begin position="1"/>
        <end position="24"/>
    </location>
</feature>
<evidence type="ECO:0000313" key="6">
    <source>
        <dbReference type="EMBL" id="BCE66203.1"/>
    </source>
</evidence>
<dbReference type="RefSeq" id="WP_244647537.1">
    <property type="nucleotide sequence ID" value="NZ_AP022638.1"/>
</dbReference>
<dbReference type="InterPro" id="IPR019734">
    <property type="entry name" value="TPR_rpt"/>
</dbReference>